<evidence type="ECO:0000313" key="2">
    <source>
        <dbReference type="EMBL" id="MBB2901406.1"/>
    </source>
</evidence>
<proteinExistence type="predicted"/>
<organism evidence="2 3">
    <name type="scientific">Kineococcus radiotolerans</name>
    <dbReference type="NCBI Taxonomy" id="131568"/>
    <lineage>
        <taxon>Bacteria</taxon>
        <taxon>Bacillati</taxon>
        <taxon>Actinomycetota</taxon>
        <taxon>Actinomycetes</taxon>
        <taxon>Kineosporiales</taxon>
        <taxon>Kineosporiaceae</taxon>
        <taxon>Kineococcus</taxon>
    </lineage>
</organism>
<feature type="compositionally biased region" description="Basic and acidic residues" evidence="1">
    <location>
        <begin position="26"/>
        <end position="41"/>
    </location>
</feature>
<evidence type="ECO:0000256" key="1">
    <source>
        <dbReference type="SAM" id="MobiDB-lite"/>
    </source>
</evidence>
<sequence>MSTPNDAPGPETTPDTDADPGQLNPRDLRDVPSEDGVRDDQGTDADADPEQLNPRGN</sequence>
<dbReference type="RefSeq" id="WP_157873574.1">
    <property type="nucleotide sequence ID" value="NZ_JACHVY010000001.1"/>
</dbReference>
<feature type="region of interest" description="Disordered" evidence="1">
    <location>
        <begin position="1"/>
        <end position="57"/>
    </location>
</feature>
<accession>A0A7W4TN93</accession>
<reference evidence="2 3" key="2">
    <citation type="submission" date="2020-08" db="EMBL/GenBank/DDBJ databases">
        <authorList>
            <person name="Partida-Martinez L."/>
            <person name="Huntemann M."/>
            <person name="Clum A."/>
            <person name="Wang J."/>
            <person name="Palaniappan K."/>
            <person name="Ritter S."/>
            <person name="Chen I.-M."/>
            <person name="Stamatis D."/>
            <person name="Reddy T."/>
            <person name="O'Malley R."/>
            <person name="Daum C."/>
            <person name="Shapiro N."/>
            <person name="Ivanova N."/>
            <person name="Kyrpides N."/>
            <person name="Woyke T."/>
        </authorList>
    </citation>
    <scope>NUCLEOTIDE SEQUENCE [LARGE SCALE GENOMIC DNA]</scope>
    <source>
        <strain evidence="2 3">AS2.23</strain>
    </source>
</reference>
<reference evidence="2 3" key="1">
    <citation type="submission" date="2020-08" db="EMBL/GenBank/DDBJ databases">
        <title>The Agave Microbiome: Exploring the role of microbial communities in plant adaptations to desert environments.</title>
        <authorList>
            <person name="Partida-Martinez L.P."/>
        </authorList>
    </citation>
    <scope>NUCLEOTIDE SEQUENCE [LARGE SCALE GENOMIC DNA]</scope>
    <source>
        <strain evidence="2 3">AS2.23</strain>
    </source>
</reference>
<dbReference type="EMBL" id="JACHVY010000001">
    <property type="protein sequence ID" value="MBB2901406.1"/>
    <property type="molecule type" value="Genomic_DNA"/>
</dbReference>
<name>A0A7W4TN93_KINRA</name>
<dbReference type="AlphaFoldDB" id="A0A7W4TN93"/>
<dbReference type="Proteomes" id="UP000533269">
    <property type="component" value="Unassembled WGS sequence"/>
</dbReference>
<comment type="caution">
    <text evidence="2">The sequence shown here is derived from an EMBL/GenBank/DDBJ whole genome shotgun (WGS) entry which is preliminary data.</text>
</comment>
<evidence type="ECO:0000313" key="3">
    <source>
        <dbReference type="Proteomes" id="UP000533269"/>
    </source>
</evidence>
<protein>
    <submittedName>
        <fullName evidence="2">Uncharacterized protein</fullName>
    </submittedName>
</protein>
<gene>
    <name evidence="2" type="ORF">FHR75_002194</name>
</gene>